<reference evidence="2" key="1">
    <citation type="submission" date="2022-11" db="EMBL/GenBank/DDBJ databases">
        <authorList>
            <person name="Morgan W.R."/>
            <person name="Tartar A."/>
        </authorList>
    </citation>
    <scope>NUCLEOTIDE SEQUENCE</scope>
    <source>
        <strain evidence="2">ARSEF 373</strain>
    </source>
</reference>
<gene>
    <name evidence="2" type="ORF">N0F65_005833</name>
</gene>
<sequence>MVDANKDIGTFRNLTATNLYGAIMTANQPNITAVGTLGSLDVTGNISGTLITGTLSTAAQPNITSLGTLTAALYTTYTNNTTSSTIYQRWTNSVATNIVTDLWMSNVGSTIGTNSAHPFRIQTAGAARIYIDASGNVNIGTAAPTGTYKLEGASANFTTLYQNGTQVATSTDVSYLSGVTPGTAATNKALVADSSLNIGGINSLSATSLTGPLVTAAQPNITSVGTLSSLSLSGAGITHTQSAGGNVASFTNSAAVSTFTIGIASSGGACDLRTTTASDLYLGANTSRRIAIKSGGNVGINTTIQGYQLDVSGDVNSTGVYRISGTDISTAITGITPGIVSASKALIADSSSAISGMTKIITQNATASNWLNNSIASSYEIVVASIVNTDTTQLGSCIAFQNNTALNAVPDAAITLNRISSTQSDLVFCTRNSTTCNQAARITTDKAFCVNTSSTSSQMTVFGSQSFLDGSYERIITAKSDNVDPIIFDVQLHSGSGLTTTNAAIIGTFSNNDLGFQTGDSRKMTLKYSTGYLGIGTTSPSAPLSVSGTASNTFNVGGAPYALGGTSSYGTSLLGPVTVSVSATFGGPIQCSSIYCTSDRRAKENIQLLDESYCDNVYKADVFTYNYIGSEETIPKIGFIAQDLNRLGYMNLLTLTPNENMKKVNEDDIDGAQMNIDYNKITAINFMMMKKLIKRIEELEATLSQ</sequence>
<dbReference type="AlphaFoldDB" id="A0AAV2YFF8"/>
<protein>
    <recommendedName>
        <fullName evidence="1">Peptidase S74 domain-containing protein</fullName>
    </recommendedName>
</protein>
<name>A0AAV2YFF8_9STRA</name>
<feature type="domain" description="Peptidase S74" evidence="1">
    <location>
        <begin position="598"/>
        <end position="703"/>
    </location>
</feature>
<reference evidence="2" key="2">
    <citation type="journal article" date="2023" name="Microbiol Resour">
        <title>Decontamination and Annotation of the Draft Genome Sequence of the Oomycete Lagenidium giganteum ARSEF 373.</title>
        <authorList>
            <person name="Morgan W.R."/>
            <person name="Tartar A."/>
        </authorList>
    </citation>
    <scope>NUCLEOTIDE SEQUENCE</scope>
    <source>
        <strain evidence="2">ARSEF 373</strain>
    </source>
</reference>
<accession>A0AAV2YFF8</accession>
<evidence type="ECO:0000259" key="1">
    <source>
        <dbReference type="PROSITE" id="PS51688"/>
    </source>
</evidence>
<dbReference type="Proteomes" id="UP001146120">
    <property type="component" value="Unassembled WGS sequence"/>
</dbReference>
<dbReference type="InterPro" id="IPR030392">
    <property type="entry name" value="S74_ICA"/>
</dbReference>
<dbReference type="Pfam" id="PF13884">
    <property type="entry name" value="Peptidase_S74"/>
    <property type="match status" value="1"/>
</dbReference>
<dbReference type="PROSITE" id="PS51688">
    <property type="entry name" value="ICA"/>
    <property type="match status" value="1"/>
</dbReference>
<organism evidence="2 3">
    <name type="scientific">Lagenidium giganteum</name>
    <dbReference type="NCBI Taxonomy" id="4803"/>
    <lineage>
        <taxon>Eukaryota</taxon>
        <taxon>Sar</taxon>
        <taxon>Stramenopiles</taxon>
        <taxon>Oomycota</taxon>
        <taxon>Peronosporomycetes</taxon>
        <taxon>Pythiales</taxon>
        <taxon>Pythiaceae</taxon>
    </lineage>
</organism>
<keyword evidence="3" id="KW-1185">Reference proteome</keyword>
<evidence type="ECO:0000313" key="3">
    <source>
        <dbReference type="Proteomes" id="UP001146120"/>
    </source>
</evidence>
<evidence type="ECO:0000313" key="2">
    <source>
        <dbReference type="EMBL" id="DAZ93905.1"/>
    </source>
</evidence>
<proteinExistence type="predicted"/>
<comment type="caution">
    <text evidence="2">The sequence shown here is derived from an EMBL/GenBank/DDBJ whole genome shotgun (WGS) entry which is preliminary data.</text>
</comment>
<dbReference type="EMBL" id="DAKRPA010000283">
    <property type="protein sequence ID" value="DAZ93905.1"/>
    <property type="molecule type" value="Genomic_DNA"/>
</dbReference>